<accession>A0A1R4GYN4</accession>
<dbReference type="Proteomes" id="UP000195667">
    <property type="component" value="Unassembled WGS sequence"/>
</dbReference>
<keyword evidence="3" id="KW-1185">Reference proteome</keyword>
<dbReference type="EMBL" id="FUKI01000002">
    <property type="protein sequence ID" value="SJM89106.1"/>
    <property type="molecule type" value="Genomic_DNA"/>
</dbReference>
<name>A0A1R4GYN4_9GAMM</name>
<dbReference type="RefSeq" id="WP_176370980.1">
    <property type="nucleotide sequence ID" value="NZ_FUKI01000002.1"/>
</dbReference>
<keyword evidence="1" id="KW-1133">Transmembrane helix</keyword>
<feature type="transmembrane region" description="Helical" evidence="1">
    <location>
        <begin position="36"/>
        <end position="56"/>
    </location>
</feature>
<reference evidence="3" key="1">
    <citation type="submission" date="2017-02" db="EMBL/GenBank/DDBJ databases">
        <authorList>
            <person name="Daims H."/>
        </authorList>
    </citation>
    <scope>NUCLEOTIDE SEQUENCE [LARGE SCALE GENOMIC DNA]</scope>
</reference>
<organism evidence="2 3">
    <name type="scientific">Crenothrix polyspora</name>
    <dbReference type="NCBI Taxonomy" id="360316"/>
    <lineage>
        <taxon>Bacteria</taxon>
        <taxon>Pseudomonadati</taxon>
        <taxon>Pseudomonadota</taxon>
        <taxon>Gammaproteobacteria</taxon>
        <taxon>Methylococcales</taxon>
        <taxon>Crenotrichaceae</taxon>
        <taxon>Crenothrix</taxon>
    </lineage>
</organism>
<dbReference type="AlphaFoldDB" id="A0A1R4GYN4"/>
<sequence>MSVRVIAEAQDTLVTKEYLDNKFDNKLSPIYTDLAVLKWMMGLMLAGILSLVLKAFF</sequence>
<protein>
    <submittedName>
        <fullName evidence="2">Uncharacterized protein</fullName>
    </submittedName>
</protein>
<keyword evidence="1" id="KW-0472">Membrane</keyword>
<gene>
    <name evidence="2" type="ORF">CRENPOLYSF1_100016</name>
</gene>
<evidence type="ECO:0000313" key="3">
    <source>
        <dbReference type="Proteomes" id="UP000195667"/>
    </source>
</evidence>
<evidence type="ECO:0000256" key="1">
    <source>
        <dbReference type="SAM" id="Phobius"/>
    </source>
</evidence>
<keyword evidence="1" id="KW-0812">Transmembrane</keyword>
<evidence type="ECO:0000313" key="2">
    <source>
        <dbReference type="EMBL" id="SJM89106.1"/>
    </source>
</evidence>
<proteinExistence type="predicted"/>